<feature type="transmembrane region" description="Helical" evidence="1">
    <location>
        <begin position="142"/>
        <end position="167"/>
    </location>
</feature>
<keyword evidence="1" id="KW-0472">Membrane</keyword>
<keyword evidence="1" id="KW-1133">Transmembrane helix</keyword>
<keyword evidence="1" id="KW-0812">Transmembrane</keyword>
<accession>A0A1I8A5K7</accession>
<proteinExistence type="predicted"/>
<organism evidence="2 3">
    <name type="scientific">Steinernema glaseri</name>
    <dbReference type="NCBI Taxonomy" id="37863"/>
    <lineage>
        <taxon>Eukaryota</taxon>
        <taxon>Metazoa</taxon>
        <taxon>Ecdysozoa</taxon>
        <taxon>Nematoda</taxon>
        <taxon>Chromadorea</taxon>
        <taxon>Rhabditida</taxon>
        <taxon>Tylenchina</taxon>
        <taxon>Panagrolaimomorpha</taxon>
        <taxon>Strongyloidoidea</taxon>
        <taxon>Steinernematidae</taxon>
        <taxon>Steinernema</taxon>
    </lineage>
</organism>
<reference evidence="3" key="1">
    <citation type="submission" date="2016-11" db="UniProtKB">
        <authorList>
            <consortium name="WormBaseParasite"/>
        </authorList>
    </citation>
    <scope>IDENTIFICATION</scope>
</reference>
<dbReference type="WBParaSite" id="L893_g33089.t1">
    <property type="protein sequence ID" value="L893_g33089.t1"/>
    <property type="gene ID" value="L893_g33089"/>
</dbReference>
<keyword evidence="2" id="KW-1185">Reference proteome</keyword>
<name>A0A1I8A5K7_9BILA</name>
<dbReference type="Proteomes" id="UP000095287">
    <property type="component" value="Unplaced"/>
</dbReference>
<evidence type="ECO:0000313" key="3">
    <source>
        <dbReference type="WBParaSite" id="L893_g33089.t1"/>
    </source>
</evidence>
<protein>
    <submittedName>
        <fullName evidence="3">ZP domain-containing protein</fullName>
    </submittedName>
</protein>
<dbReference type="AlphaFoldDB" id="A0A1I8A5K7"/>
<evidence type="ECO:0000313" key="2">
    <source>
        <dbReference type="Proteomes" id="UP000095287"/>
    </source>
</evidence>
<sequence>MPYSLDISLVETQRYDYLIQQCLYNGQSRFIDSYGCFAGDRTFIKKWETTQYNIPGAVKRTIIHFIPQEPVLYIECRVKIIECCGCAEQSCERRPLLAGLPDFKETLVISVGGDAPVAGSGMIEANRNAGALARSSGGGIPWWVWLILGLILLFLLLLCCCLVAFCVCRRRKGQRRSTCAQKTPLPIAPMVPVPVKPTSEAPTVECDELSASASRAESALIATVQNPLDYRLDRGSARLSDDRAFRREIEQHLHTHNRFPAADGRSFLGPQIQSHLTQHQRAYRGTEPIDETLRGETERVMRQSSVIM</sequence>
<evidence type="ECO:0000256" key="1">
    <source>
        <dbReference type="SAM" id="Phobius"/>
    </source>
</evidence>